<protein>
    <submittedName>
        <fullName evidence="3">cDNA FLJ53713, highly similar to EH-domain-containing protein 2</fullName>
    </submittedName>
</protein>
<proteinExistence type="evidence at transcript level"/>
<feature type="region of interest" description="Disordered" evidence="1">
    <location>
        <begin position="131"/>
        <end position="171"/>
    </location>
</feature>
<dbReference type="ProteomicsDB" id="3916"/>
<dbReference type="AlphaFoldDB" id="B4DE23"/>
<accession>B4DE23</accession>
<evidence type="ECO:0000259" key="2">
    <source>
        <dbReference type="Pfam" id="PF18150"/>
    </source>
</evidence>
<dbReference type="Pfam" id="PF18150">
    <property type="entry name" value="DUF5600"/>
    <property type="match status" value="1"/>
</dbReference>
<sequence length="171" mass="19107">MPSVFGKENKKKQLILKLPVIFAKIQLEHHISPGDFPDCQKMQELLMAHDFTKFHSLKPKLLEALDEMLTHDIAKLMPLLRQEELESTEVGVQGGAFEGTHMGPFVERGPDEAMEDQGQVQIRRDLLQPGACRRQAERLQGQDLDGGDQAPQLSAGAHLEAQRCGPRRHAG</sequence>
<name>B4DE23_HUMAN</name>
<reference evidence="3" key="1">
    <citation type="submission" date="2007-10" db="EMBL/GenBank/DDBJ databases">
        <title>NEDO human cDNA sequencing project focused on splicing variants.</title>
        <authorList>
            <person name="Wakamatsu A."/>
            <person name="Yamamoto J."/>
            <person name="Kimura K."/>
            <person name="Ishii S."/>
            <person name="Watanabe K."/>
            <person name="Sugiyama A."/>
            <person name="Murakawa K."/>
            <person name="Kaida T."/>
            <person name="Tsuchiya K."/>
            <person name="Fukuzumi Y."/>
            <person name="Kumagai A."/>
            <person name="Oishi Y."/>
            <person name="Yamamoto S."/>
            <person name="Ono Y."/>
            <person name="Komori Y."/>
            <person name="Yamazaki M."/>
            <person name="Kisu Y."/>
            <person name="Nishikawa T."/>
            <person name="Sugano S."/>
            <person name="Nomura N."/>
            <person name="Isogai T."/>
        </authorList>
    </citation>
    <scope>NUCLEOTIDE SEQUENCE</scope>
</reference>
<evidence type="ECO:0000256" key="1">
    <source>
        <dbReference type="SAM" id="MobiDB-lite"/>
    </source>
</evidence>
<evidence type="ECO:0000313" key="3">
    <source>
        <dbReference type="EMBL" id="BAG56934.1"/>
    </source>
</evidence>
<feature type="domain" description="DUF5600" evidence="2">
    <location>
        <begin position="1"/>
        <end position="77"/>
    </location>
</feature>
<dbReference type="EMBL" id="AK293429">
    <property type="protein sequence ID" value="BAG56934.1"/>
    <property type="molecule type" value="mRNA"/>
</dbReference>
<dbReference type="InterPro" id="IPR040990">
    <property type="entry name" value="DUF5600"/>
</dbReference>
<organism evidence="3">
    <name type="scientific">Homo sapiens</name>
    <name type="common">Human</name>
    <dbReference type="NCBI Taxonomy" id="9606"/>
    <lineage>
        <taxon>Eukaryota</taxon>
        <taxon>Metazoa</taxon>
        <taxon>Chordata</taxon>
        <taxon>Craniata</taxon>
        <taxon>Vertebrata</taxon>
        <taxon>Euteleostomi</taxon>
        <taxon>Mammalia</taxon>
        <taxon>Eutheria</taxon>
        <taxon>Euarchontoglires</taxon>
        <taxon>Primates</taxon>
        <taxon>Haplorrhini</taxon>
        <taxon>Catarrhini</taxon>
        <taxon>Hominidae</taxon>
        <taxon>Homo</taxon>
    </lineage>
</organism>
<dbReference type="Gene3D" id="1.10.268.20">
    <property type="match status" value="1"/>
</dbReference>